<evidence type="ECO:0000259" key="1">
    <source>
        <dbReference type="Pfam" id="PF07978"/>
    </source>
</evidence>
<dbReference type="Gene3D" id="3.30.70.100">
    <property type="match status" value="1"/>
</dbReference>
<dbReference type="RefSeq" id="WP_128640852.1">
    <property type="nucleotide sequence ID" value="NZ_CP008947.1"/>
</dbReference>
<dbReference type="SUPFAM" id="SSF54909">
    <property type="entry name" value="Dimeric alpha+beta barrel"/>
    <property type="match status" value="1"/>
</dbReference>
<dbReference type="eggNOG" id="COG5507">
    <property type="taxonomic scope" value="Bacteria"/>
</dbReference>
<reference evidence="2 3" key="1">
    <citation type="submission" date="2014-07" db="EMBL/GenBank/DDBJ databases">
        <title>Genome Sequence of Rhodococcus opacus Strain R7, a Biodegrader of Mono- and Polycyclic Aromatic Hydrocarbons.</title>
        <authorList>
            <person name="Di Gennaro P."/>
            <person name="Zampolli J."/>
            <person name="Presti I."/>
            <person name="Cappelletti M."/>
            <person name="D'Ursi P."/>
            <person name="Orro A."/>
            <person name="Mezzelani A."/>
            <person name="Milanesi L."/>
        </authorList>
    </citation>
    <scope>NUCLEOTIDE SEQUENCE [LARGE SCALE GENOMIC DNA]</scope>
    <source>
        <strain evidence="2 3">R7</strain>
    </source>
</reference>
<evidence type="ECO:0000313" key="3">
    <source>
        <dbReference type="Proteomes" id="UP000028488"/>
    </source>
</evidence>
<dbReference type="EMBL" id="CP008947">
    <property type="protein sequence ID" value="AII07983.1"/>
    <property type="molecule type" value="Genomic_DNA"/>
</dbReference>
<dbReference type="InterPro" id="IPR011008">
    <property type="entry name" value="Dimeric_a/b-barrel"/>
</dbReference>
<proteinExistence type="predicted"/>
<accession>A0A076ES55</accession>
<feature type="domain" description="NIPSNAP" evidence="1">
    <location>
        <begin position="4"/>
        <end position="99"/>
    </location>
</feature>
<dbReference type="AlphaFoldDB" id="A0A076ES55"/>
<organism evidence="2 3">
    <name type="scientific">Rhodococcus opacus</name>
    <name type="common">Nocardia opaca</name>
    <dbReference type="NCBI Taxonomy" id="37919"/>
    <lineage>
        <taxon>Bacteria</taxon>
        <taxon>Bacillati</taxon>
        <taxon>Actinomycetota</taxon>
        <taxon>Actinomycetes</taxon>
        <taxon>Mycobacteriales</taxon>
        <taxon>Nocardiaceae</taxon>
        <taxon>Rhodococcus</taxon>
    </lineage>
</organism>
<dbReference type="Pfam" id="PF07978">
    <property type="entry name" value="NIPSNAP"/>
    <property type="match status" value="1"/>
</dbReference>
<dbReference type="Proteomes" id="UP000028488">
    <property type="component" value="Chromosome"/>
</dbReference>
<sequence length="105" mass="12091">MIHELREYIALPGRAEELHRRFADETLALFTELGLQVEGFWHEVGNRDRIVYLVAFPDAEAATAHWARFKADPRWLALKARTESDGPLISEIRSTLMVTPDYARP</sequence>
<name>A0A076ES55_RHOOP</name>
<gene>
    <name evidence="2" type="ORF">EP51_26450</name>
</gene>
<protein>
    <submittedName>
        <fullName evidence="2">NIPSNAP family protein</fullName>
    </submittedName>
</protein>
<dbReference type="BioCyc" id="MetaCyc:MONOMER-19139"/>
<evidence type="ECO:0000313" key="2">
    <source>
        <dbReference type="EMBL" id="AII07983.1"/>
    </source>
</evidence>
<dbReference type="InterPro" id="IPR012577">
    <property type="entry name" value="NIPSNAP"/>
</dbReference>
<dbReference type="SMR" id="A0A076ES55"/>